<reference evidence="2 3" key="1">
    <citation type="submission" date="2013-07" db="EMBL/GenBank/DDBJ databases">
        <title>Comparative Genomic and Metabolomic Analysis of Twelve Strains of Pseudoalteromonas luteoviolacea.</title>
        <authorList>
            <person name="Vynne N.G."/>
            <person name="Mansson M."/>
            <person name="Gram L."/>
        </authorList>
    </citation>
    <scope>NUCLEOTIDE SEQUENCE [LARGE SCALE GENOMIC DNA]</scope>
    <source>
        <strain evidence="2 3">NCIMB 1942</strain>
    </source>
</reference>
<evidence type="ECO:0000313" key="3">
    <source>
        <dbReference type="Proteomes" id="UP000076587"/>
    </source>
</evidence>
<dbReference type="InterPro" id="IPR024096">
    <property type="entry name" value="NO_sig/Golgi_transp_ligand-bd"/>
</dbReference>
<organism evidence="2 3">
    <name type="scientific">Pseudoalteromonas luteoviolacea NCIMB 1942</name>
    <dbReference type="NCBI Taxonomy" id="1365253"/>
    <lineage>
        <taxon>Bacteria</taxon>
        <taxon>Pseudomonadati</taxon>
        <taxon>Pseudomonadota</taxon>
        <taxon>Gammaproteobacteria</taxon>
        <taxon>Alteromonadales</taxon>
        <taxon>Pseudoalteromonadaceae</taxon>
        <taxon>Pseudoalteromonas</taxon>
    </lineage>
</organism>
<dbReference type="AlphaFoldDB" id="A0A167G0X3"/>
<evidence type="ECO:0000313" key="2">
    <source>
        <dbReference type="EMBL" id="KZN53815.1"/>
    </source>
</evidence>
<dbReference type="InterPro" id="IPR038158">
    <property type="entry name" value="H-NOX_domain_sf"/>
</dbReference>
<dbReference type="InterPro" id="IPR011644">
    <property type="entry name" value="Heme_NO-bd"/>
</dbReference>
<dbReference type="Gene3D" id="3.90.1520.10">
    <property type="entry name" value="H-NOX domain"/>
    <property type="match status" value="1"/>
</dbReference>
<dbReference type="PANTHER" id="PTHR45655:SF13">
    <property type="entry name" value="SOLUBLE GUANYLATE CYCLASE GCY-32-RELATED"/>
    <property type="match status" value="1"/>
</dbReference>
<dbReference type="Pfam" id="PF07700">
    <property type="entry name" value="HNOB"/>
    <property type="match status" value="1"/>
</dbReference>
<dbReference type="Proteomes" id="UP000076587">
    <property type="component" value="Unassembled WGS sequence"/>
</dbReference>
<accession>A0A167G0X3</accession>
<dbReference type="PANTHER" id="PTHR45655">
    <property type="entry name" value="GUANYLATE CYCLASE SOLUBLE SUBUNIT BETA-2"/>
    <property type="match status" value="1"/>
</dbReference>
<dbReference type="EMBL" id="AUXT01000079">
    <property type="protein sequence ID" value="KZN53815.1"/>
    <property type="molecule type" value="Genomic_DNA"/>
</dbReference>
<comment type="caution">
    <text evidence="2">The sequence shown here is derived from an EMBL/GenBank/DDBJ whole genome shotgun (WGS) entry which is preliminary data.</text>
</comment>
<dbReference type="RefSeq" id="WP_063376043.1">
    <property type="nucleotide sequence ID" value="NZ_AUXT01000079.1"/>
</dbReference>
<dbReference type="SUPFAM" id="SSF111126">
    <property type="entry name" value="Ligand-binding domain in the NO signalling and Golgi transport"/>
    <property type="match status" value="1"/>
</dbReference>
<protein>
    <recommendedName>
        <fullName evidence="1">Heme NO-binding domain-containing protein</fullName>
    </recommendedName>
</protein>
<sequence length="179" mass="20682">MKGIVFRCLEELVIETKGMDVWEQLLEQHCPEDRVYVSAKSYPDEELVGLATSVSQALNLSMPETLKAFGTYLFGFLAKRHRSIVQEFHSFEQLIVSIDEVIHNEVRKLYEEPNLPTIEATIQDDRTIHLIYRSPRKLCFCAEGLIYGCAEHFDKQIQIEHPECMHKGDLACFLIITYS</sequence>
<proteinExistence type="predicted"/>
<dbReference type="PATRIC" id="fig|1365253.3.peg.1133"/>
<feature type="domain" description="Heme NO-binding" evidence="1">
    <location>
        <begin position="2"/>
        <end position="161"/>
    </location>
</feature>
<gene>
    <name evidence="2" type="ORF">N482_05705</name>
</gene>
<name>A0A167G0X3_9GAMM</name>
<evidence type="ECO:0000259" key="1">
    <source>
        <dbReference type="Pfam" id="PF07700"/>
    </source>
</evidence>
<dbReference type="OrthoDB" id="7266652at2"/>
<dbReference type="GO" id="GO:0020037">
    <property type="term" value="F:heme binding"/>
    <property type="evidence" value="ECO:0007669"/>
    <property type="project" value="InterPro"/>
</dbReference>